<keyword evidence="1" id="KW-0812">Transmembrane</keyword>
<comment type="caution">
    <text evidence="4">The sequence shown here is derived from an EMBL/GenBank/DDBJ whole genome shotgun (WGS) entry which is preliminary data.</text>
</comment>
<organism evidence="4 5">
    <name type="scientific">Sphingobacterium yanglingense</name>
    <dbReference type="NCBI Taxonomy" id="1437280"/>
    <lineage>
        <taxon>Bacteria</taxon>
        <taxon>Pseudomonadati</taxon>
        <taxon>Bacteroidota</taxon>
        <taxon>Sphingobacteriia</taxon>
        <taxon>Sphingobacteriales</taxon>
        <taxon>Sphingobacteriaceae</taxon>
        <taxon>Sphingobacterium</taxon>
    </lineage>
</organism>
<dbReference type="FunFam" id="2.60.120.1440:FF:000001">
    <property type="entry name" value="Putative anti-sigma factor"/>
    <property type="match status" value="1"/>
</dbReference>
<evidence type="ECO:0000313" key="5">
    <source>
        <dbReference type="Proteomes" id="UP000295292"/>
    </source>
</evidence>
<dbReference type="PANTHER" id="PTHR30273:SF2">
    <property type="entry name" value="PROTEIN FECR"/>
    <property type="match status" value="1"/>
</dbReference>
<keyword evidence="1" id="KW-0472">Membrane</keyword>
<evidence type="ECO:0000259" key="3">
    <source>
        <dbReference type="Pfam" id="PF16344"/>
    </source>
</evidence>
<keyword evidence="1" id="KW-1133">Transmembrane helix</keyword>
<reference evidence="4 5" key="1">
    <citation type="submission" date="2019-03" db="EMBL/GenBank/DDBJ databases">
        <title>Genomic Encyclopedia of Archaeal and Bacterial Type Strains, Phase II (KMG-II): from individual species to whole genera.</title>
        <authorList>
            <person name="Goeker M."/>
        </authorList>
    </citation>
    <scope>NUCLEOTIDE SEQUENCE [LARGE SCALE GENOMIC DNA]</scope>
    <source>
        <strain evidence="4 5">DSM 28353</strain>
    </source>
</reference>
<dbReference type="RefSeq" id="WP_133583941.1">
    <property type="nucleotide sequence ID" value="NZ_SNYV01000011.1"/>
</dbReference>
<keyword evidence="5" id="KW-1185">Reference proteome</keyword>
<dbReference type="AlphaFoldDB" id="A0A4R6WPW1"/>
<feature type="domain" description="Protein FecR C-terminal" evidence="3">
    <location>
        <begin position="323"/>
        <end position="385"/>
    </location>
</feature>
<dbReference type="InterPro" id="IPR006860">
    <property type="entry name" value="FecR"/>
</dbReference>
<dbReference type="Gene3D" id="3.55.50.30">
    <property type="match status" value="1"/>
</dbReference>
<name>A0A4R6WPW1_9SPHI</name>
<proteinExistence type="predicted"/>
<dbReference type="Pfam" id="PF16344">
    <property type="entry name" value="FecR_C"/>
    <property type="match status" value="1"/>
</dbReference>
<evidence type="ECO:0000256" key="1">
    <source>
        <dbReference type="SAM" id="Phobius"/>
    </source>
</evidence>
<dbReference type="EMBL" id="SNYV01000011">
    <property type="protein sequence ID" value="TDQ80201.1"/>
    <property type="molecule type" value="Genomic_DNA"/>
</dbReference>
<feature type="domain" description="FecR protein" evidence="2">
    <location>
        <begin position="183"/>
        <end position="278"/>
    </location>
</feature>
<dbReference type="Proteomes" id="UP000295292">
    <property type="component" value="Unassembled WGS sequence"/>
</dbReference>
<protein>
    <submittedName>
        <fullName evidence="4">FecR family protein</fullName>
    </submittedName>
</protein>
<dbReference type="Gene3D" id="2.60.120.1440">
    <property type="match status" value="1"/>
</dbReference>
<dbReference type="OrthoDB" id="1123467at2"/>
<dbReference type="Pfam" id="PF04773">
    <property type="entry name" value="FecR"/>
    <property type="match status" value="1"/>
</dbReference>
<evidence type="ECO:0000259" key="2">
    <source>
        <dbReference type="Pfam" id="PF04773"/>
    </source>
</evidence>
<dbReference type="PANTHER" id="PTHR30273">
    <property type="entry name" value="PERIPLASMIC SIGNAL SENSOR AND SIGMA FACTOR ACTIVATOR FECR-RELATED"/>
    <property type="match status" value="1"/>
</dbReference>
<feature type="transmembrane region" description="Helical" evidence="1">
    <location>
        <begin position="76"/>
        <end position="95"/>
    </location>
</feature>
<dbReference type="InterPro" id="IPR032508">
    <property type="entry name" value="FecR_C"/>
</dbReference>
<accession>A0A4R6WPW1</accession>
<sequence length="389" mass="44781">MNSHKKNSKELLRRYEQGTCSDEEKLWIESRYNEVASRSIDKMYEIDPTETQEEIWGQIKKQTSQRQQKIRRLRTIAAAACILMVVGAVGLSIWWKSPNAVENVYTADIKPMKIEEVRISKVEVVEKKNKVEDQKIVPHILLSDGKVIPLVDFNEGLQVQEDGIYYVQGKQIEFGNQQANMHTLTTPKGFDCKFTLSDGTIVWLNAESSIRFPLAFAANNREVELEGEAYFDVFHDAKRPFIVKSKDQSIKVLGTEFNIRAYPREQTVKTTLVQGSVEVLTSKQRALLSPGQQLSLYEDKLNITEKFDMESVVAWKNGYFRFNGDLKEIMTDLARWYDLELDYKVPPNYKIDIEAALSKSKTIQEMIELIHVATGLKLSIKERRLSIMK</sequence>
<dbReference type="GO" id="GO:0016989">
    <property type="term" value="F:sigma factor antagonist activity"/>
    <property type="evidence" value="ECO:0007669"/>
    <property type="project" value="TreeGrafter"/>
</dbReference>
<gene>
    <name evidence="4" type="ORF">CLV99_1658</name>
</gene>
<evidence type="ECO:0000313" key="4">
    <source>
        <dbReference type="EMBL" id="TDQ80201.1"/>
    </source>
</evidence>
<dbReference type="InterPro" id="IPR012373">
    <property type="entry name" value="Ferrdict_sens_TM"/>
</dbReference>